<evidence type="ECO:0000256" key="1">
    <source>
        <dbReference type="SAM" id="Phobius"/>
    </source>
</evidence>
<name>A0AAN9N7F9_PHACN</name>
<sequence length="142" mass="15880">MVALMKQHRFHKWIHSLPCQRLIQIDREIKREIKTPQNPSTSSASVSTPQIIMSLCYVLYRHHCAHIIITITLLFSLALNHPTNLNPPPSLLLLLLHLLLLLTTTNNTIVMKKAKGMKHNSSNNNEISIPLPCVGVVAAVVG</sequence>
<dbReference type="AlphaFoldDB" id="A0AAN9N7F9"/>
<comment type="caution">
    <text evidence="2">The sequence shown here is derived from an EMBL/GenBank/DDBJ whole genome shotgun (WGS) entry which is preliminary data.</text>
</comment>
<dbReference type="Proteomes" id="UP001374584">
    <property type="component" value="Unassembled WGS sequence"/>
</dbReference>
<feature type="transmembrane region" description="Helical" evidence="1">
    <location>
        <begin position="58"/>
        <end position="79"/>
    </location>
</feature>
<keyword evidence="3" id="KW-1185">Reference proteome</keyword>
<proteinExistence type="predicted"/>
<reference evidence="2 3" key="1">
    <citation type="submission" date="2024-01" db="EMBL/GenBank/DDBJ databases">
        <title>The genomes of 5 underutilized Papilionoideae crops provide insights into root nodulation and disease resistanc.</title>
        <authorList>
            <person name="Jiang F."/>
        </authorList>
    </citation>
    <scope>NUCLEOTIDE SEQUENCE [LARGE SCALE GENOMIC DNA]</scope>
    <source>
        <strain evidence="2">JINMINGXINNONG_FW02</strain>
        <tissue evidence="2">Leaves</tissue>
    </source>
</reference>
<gene>
    <name evidence="2" type="ORF">VNO80_13948</name>
</gene>
<keyword evidence="1" id="KW-1133">Transmembrane helix</keyword>
<feature type="transmembrane region" description="Helical" evidence="1">
    <location>
        <begin position="91"/>
        <end position="110"/>
    </location>
</feature>
<protein>
    <submittedName>
        <fullName evidence="2">Uncharacterized protein</fullName>
    </submittedName>
</protein>
<evidence type="ECO:0000313" key="2">
    <source>
        <dbReference type="EMBL" id="KAK7365124.1"/>
    </source>
</evidence>
<evidence type="ECO:0000313" key="3">
    <source>
        <dbReference type="Proteomes" id="UP001374584"/>
    </source>
</evidence>
<accession>A0AAN9N7F9</accession>
<dbReference type="EMBL" id="JAYMYR010000005">
    <property type="protein sequence ID" value="KAK7365124.1"/>
    <property type="molecule type" value="Genomic_DNA"/>
</dbReference>
<organism evidence="2 3">
    <name type="scientific">Phaseolus coccineus</name>
    <name type="common">Scarlet runner bean</name>
    <name type="synonym">Phaseolus multiflorus</name>
    <dbReference type="NCBI Taxonomy" id="3886"/>
    <lineage>
        <taxon>Eukaryota</taxon>
        <taxon>Viridiplantae</taxon>
        <taxon>Streptophyta</taxon>
        <taxon>Embryophyta</taxon>
        <taxon>Tracheophyta</taxon>
        <taxon>Spermatophyta</taxon>
        <taxon>Magnoliopsida</taxon>
        <taxon>eudicotyledons</taxon>
        <taxon>Gunneridae</taxon>
        <taxon>Pentapetalae</taxon>
        <taxon>rosids</taxon>
        <taxon>fabids</taxon>
        <taxon>Fabales</taxon>
        <taxon>Fabaceae</taxon>
        <taxon>Papilionoideae</taxon>
        <taxon>50 kb inversion clade</taxon>
        <taxon>NPAAA clade</taxon>
        <taxon>indigoferoid/millettioid clade</taxon>
        <taxon>Phaseoleae</taxon>
        <taxon>Phaseolus</taxon>
    </lineage>
</organism>
<keyword evidence="1" id="KW-0812">Transmembrane</keyword>
<keyword evidence="1" id="KW-0472">Membrane</keyword>